<comment type="subcellular location">
    <subcellularLocation>
        <location evidence="1">Cell membrane</location>
        <topology evidence="1">Multi-pass membrane protein</topology>
    </subcellularLocation>
</comment>
<keyword evidence="4" id="KW-1003">Cell membrane</keyword>
<evidence type="ECO:0000256" key="12">
    <source>
        <dbReference type="SAM" id="Phobius"/>
    </source>
</evidence>
<accession>A0A8X6SFZ0</accession>
<keyword evidence="8" id="KW-0406">Ion transport</keyword>
<feature type="transmembrane region" description="Helical" evidence="12">
    <location>
        <begin position="35"/>
        <end position="57"/>
    </location>
</feature>
<feature type="transmembrane region" description="Helical" evidence="12">
    <location>
        <begin position="6"/>
        <end position="23"/>
    </location>
</feature>
<dbReference type="GO" id="GO:0005886">
    <property type="term" value="C:plasma membrane"/>
    <property type="evidence" value="ECO:0007669"/>
    <property type="project" value="UniProtKB-SubCell"/>
</dbReference>
<evidence type="ECO:0000256" key="7">
    <source>
        <dbReference type="ARBA" id="ARBA00023053"/>
    </source>
</evidence>
<dbReference type="InterPro" id="IPR001734">
    <property type="entry name" value="Na/solute_symporter"/>
</dbReference>
<evidence type="ECO:0000256" key="9">
    <source>
        <dbReference type="ARBA" id="ARBA00023136"/>
    </source>
</evidence>
<dbReference type="InterPro" id="IPR038377">
    <property type="entry name" value="Na/Glc_symporter_sf"/>
</dbReference>
<keyword evidence="7" id="KW-0915">Sodium</keyword>
<reference evidence="13" key="1">
    <citation type="submission" date="2020-08" db="EMBL/GenBank/DDBJ databases">
        <title>Multicomponent nature underlies the extraordinary mechanical properties of spider dragline silk.</title>
        <authorList>
            <person name="Kono N."/>
            <person name="Nakamura H."/>
            <person name="Mori M."/>
            <person name="Yoshida Y."/>
            <person name="Ohtoshi R."/>
            <person name="Malay A.D."/>
            <person name="Moran D.A.P."/>
            <person name="Tomita M."/>
            <person name="Numata K."/>
            <person name="Arakawa K."/>
        </authorList>
    </citation>
    <scope>NUCLEOTIDE SEQUENCE</scope>
</reference>
<name>A0A8X6SFZ0_TRICX</name>
<dbReference type="AlphaFoldDB" id="A0A8X6SFZ0"/>
<dbReference type="EMBL" id="BMAU01021258">
    <property type="protein sequence ID" value="GFY06258.1"/>
    <property type="molecule type" value="Genomic_DNA"/>
</dbReference>
<keyword evidence="10" id="KW-0739">Sodium transport</keyword>
<dbReference type="GO" id="GO:0015293">
    <property type="term" value="F:symporter activity"/>
    <property type="evidence" value="ECO:0007669"/>
    <property type="project" value="TreeGrafter"/>
</dbReference>
<sequence length="109" mass="12345">MSKFPVIFSISVTMTSAISMLGTPSEIYRYGLQPVVTNLGLPIGIVLAAYVFIPVYFQCGVSTVYEAGVAFFKYKNNNYRTVFFGMCRKSTYEELRRTESNINVIHFQT</sequence>
<gene>
    <name evidence="13" type="ORF">TNCV_2680502</name>
</gene>
<evidence type="ECO:0000256" key="10">
    <source>
        <dbReference type="ARBA" id="ARBA00023201"/>
    </source>
</evidence>
<dbReference type="GO" id="GO:0006814">
    <property type="term" value="P:sodium ion transport"/>
    <property type="evidence" value="ECO:0007669"/>
    <property type="project" value="UniProtKB-KW"/>
</dbReference>
<evidence type="ECO:0000256" key="6">
    <source>
        <dbReference type="ARBA" id="ARBA00022989"/>
    </source>
</evidence>
<dbReference type="Pfam" id="PF00474">
    <property type="entry name" value="SSF"/>
    <property type="match status" value="1"/>
</dbReference>
<evidence type="ECO:0000256" key="1">
    <source>
        <dbReference type="ARBA" id="ARBA00004651"/>
    </source>
</evidence>
<dbReference type="Gene3D" id="1.20.1730.10">
    <property type="entry name" value="Sodium/glucose cotransporter"/>
    <property type="match status" value="1"/>
</dbReference>
<comment type="similarity">
    <text evidence="2 11">Belongs to the sodium:solute symporter (SSF) (TC 2.A.21) family.</text>
</comment>
<keyword evidence="9 12" id="KW-0472">Membrane</keyword>
<dbReference type="PROSITE" id="PS50283">
    <property type="entry name" value="NA_SOLUT_SYMP_3"/>
    <property type="match status" value="1"/>
</dbReference>
<keyword evidence="3" id="KW-0813">Transport</keyword>
<proteinExistence type="inferred from homology"/>
<dbReference type="PANTHER" id="PTHR42985">
    <property type="entry name" value="SODIUM-COUPLED MONOCARBOXYLATE TRANSPORTER"/>
    <property type="match status" value="1"/>
</dbReference>
<evidence type="ECO:0000313" key="14">
    <source>
        <dbReference type="Proteomes" id="UP000887159"/>
    </source>
</evidence>
<dbReference type="InterPro" id="IPR051163">
    <property type="entry name" value="Sodium:Solute_Symporter_SSF"/>
</dbReference>
<organism evidence="13 14">
    <name type="scientific">Trichonephila clavipes</name>
    <name type="common">Golden silk orbweaver</name>
    <name type="synonym">Nephila clavipes</name>
    <dbReference type="NCBI Taxonomy" id="2585209"/>
    <lineage>
        <taxon>Eukaryota</taxon>
        <taxon>Metazoa</taxon>
        <taxon>Ecdysozoa</taxon>
        <taxon>Arthropoda</taxon>
        <taxon>Chelicerata</taxon>
        <taxon>Arachnida</taxon>
        <taxon>Araneae</taxon>
        <taxon>Araneomorphae</taxon>
        <taxon>Entelegynae</taxon>
        <taxon>Araneoidea</taxon>
        <taxon>Nephilidae</taxon>
        <taxon>Trichonephila</taxon>
    </lineage>
</organism>
<evidence type="ECO:0000256" key="8">
    <source>
        <dbReference type="ARBA" id="ARBA00023065"/>
    </source>
</evidence>
<keyword evidence="14" id="KW-1185">Reference proteome</keyword>
<comment type="caution">
    <text evidence="13">The sequence shown here is derived from an EMBL/GenBank/DDBJ whole genome shotgun (WGS) entry which is preliminary data.</text>
</comment>
<dbReference type="Proteomes" id="UP000887159">
    <property type="component" value="Unassembled WGS sequence"/>
</dbReference>
<evidence type="ECO:0000313" key="13">
    <source>
        <dbReference type="EMBL" id="GFY06258.1"/>
    </source>
</evidence>
<evidence type="ECO:0000256" key="3">
    <source>
        <dbReference type="ARBA" id="ARBA00022448"/>
    </source>
</evidence>
<protein>
    <submittedName>
        <fullName evidence="13">Uncharacterized protein</fullName>
    </submittedName>
</protein>
<dbReference type="PANTHER" id="PTHR42985:SF45">
    <property type="entry name" value="SODIUM_IODIDE COTRANSPORTER-LIKE"/>
    <property type="match status" value="1"/>
</dbReference>
<evidence type="ECO:0000256" key="2">
    <source>
        <dbReference type="ARBA" id="ARBA00006434"/>
    </source>
</evidence>
<keyword evidence="5 12" id="KW-0812">Transmembrane</keyword>
<evidence type="ECO:0000256" key="11">
    <source>
        <dbReference type="RuleBase" id="RU362091"/>
    </source>
</evidence>
<evidence type="ECO:0000256" key="5">
    <source>
        <dbReference type="ARBA" id="ARBA00022692"/>
    </source>
</evidence>
<evidence type="ECO:0000256" key="4">
    <source>
        <dbReference type="ARBA" id="ARBA00022475"/>
    </source>
</evidence>
<keyword evidence="6 12" id="KW-1133">Transmembrane helix</keyword>